<organism evidence="8 9">
    <name type="scientific">Flavobacterium chungbukense</name>
    <dbReference type="NCBI Taxonomy" id="877464"/>
    <lineage>
        <taxon>Bacteria</taxon>
        <taxon>Pseudomonadati</taxon>
        <taxon>Bacteroidota</taxon>
        <taxon>Flavobacteriia</taxon>
        <taxon>Flavobacteriales</taxon>
        <taxon>Flavobacteriaceae</taxon>
        <taxon>Flavobacterium</taxon>
    </lineage>
</organism>
<evidence type="ECO:0000313" key="8">
    <source>
        <dbReference type="EMBL" id="GAA4134985.1"/>
    </source>
</evidence>
<dbReference type="InterPro" id="IPR003753">
    <property type="entry name" value="Exonuc_VII_L"/>
</dbReference>
<sequence length="486" mass="55030">MQKTHSAAMGPDQYIRLSQLSDHIQDTINARFKGQKYWVVADITNHSFKADKKIHYFELVEKSETGSAIAAKIMGKSWGTGALRILDFEITTGQRFTNNLHVLVQVSVDYHPLYGLSVNLLDIDSNFMLGILEKQRNETLARLVRENDYIWKEGEQYSTLNSRLKLPAVIQRIAVISSSSSAGNEDFRHTMLHNDFGYVFQIDDYHTVVQGDNNAKLFLNKLIDVYNTGIPYDAIVITRGGGSQSDFLIFDNYSIGRAVAKFPIPVITGIGHQKNVSITDMMAHTHTKTPTKAAEFIIAHNRSFEQSILALQRTIVIKSQQLFLGHYKELSRIKNAVSYNAAALAANHKKQLDQTREQIIRNSRAVLHENQKTLLVAAQHTLQGPKMLMVERKGELLQLRNAIKTFTNAYLRRQELTLEHHQKTVKMMSPQNILRKGYAIIKVKDAIASSAEGIKEGDDIEVILKDTRLISTVKEKIQYDGREPDL</sequence>
<keyword evidence="1" id="KW-0963">Cytoplasm</keyword>
<accession>A0ABP7YEI2</accession>
<dbReference type="PANTHER" id="PTHR30008">
    <property type="entry name" value="EXODEOXYRIBONUCLEASE 7 LARGE SUBUNIT"/>
    <property type="match status" value="1"/>
</dbReference>
<proteinExistence type="inferred from homology"/>
<comment type="caution">
    <text evidence="8">The sequence shown here is derived from an EMBL/GenBank/DDBJ whole genome shotgun (WGS) entry which is preliminary data.</text>
</comment>
<protein>
    <recommendedName>
        <fullName evidence="5">Exodeoxyribonuclease 7 large subunit</fullName>
        <ecNumber evidence="5">3.1.11.6</ecNumber>
    </recommendedName>
</protein>
<reference evidence="9" key="1">
    <citation type="journal article" date="2019" name="Int. J. Syst. Evol. Microbiol.">
        <title>The Global Catalogue of Microorganisms (GCM) 10K type strain sequencing project: providing services to taxonomists for standard genome sequencing and annotation.</title>
        <authorList>
            <consortium name="The Broad Institute Genomics Platform"/>
            <consortium name="The Broad Institute Genome Sequencing Center for Infectious Disease"/>
            <person name="Wu L."/>
            <person name="Ma J."/>
        </authorList>
    </citation>
    <scope>NUCLEOTIDE SEQUENCE [LARGE SCALE GENOMIC DNA]</scope>
    <source>
        <strain evidence="9">JCM 17386</strain>
    </source>
</reference>
<comment type="similarity">
    <text evidence="5">Belongs to the XseA family.</text>
</comment>
<dbReference type="EMBL" id="BAABAO010000013">
    <property type="protein sequence ID" value="GAA4134985.1"/>
    <property type="molecule type" value="Genomic_DNA"/>
</dbReference>
<dbReference type="EC" id="3.1.11.6" evidence="5"/>
<keyword evidence="3 5" id="KW-0378">Hydrolase</keyword>
<dbReference type="PANTHER" id="PTHR30008:SF0">
    <property type="entry name" value="EXODEOXYRIBONUCLEASE 7 LARGE SUBUNIT"/>
    <property type="match status" value="1"/>
</dbReference>
<feature type="domain" description="Exonuclease VII large subunit C-terminal" evidence="6">
    <location>
        <begin position="162"/>
        <end position="470"/>
    </location>
</feature>
<name>A0ABP7YEI2_9FLAO</name>
<evidence type="ECO:0000313" key="9">
    <source>
        <dbReference type="Proteomes" id="UP001501333"/>
    </source>
</evidence>
<dbReference type="InterPro" id="IPR025824">
    <property type="entry name" value="OB-fold_nuc-bd_dom"/>
</dbReference>
<comment type="catalytic activity">
    <reaction evidence="5">
        <text>Exonucleolytic cleavage in either 5'- to 3'- or 3'- to 5'-direction to yield nucleoside 5'-phosphates.</text>
        <dbReference type="EC" id="3.1.11.6"/>
    </reaction>
</comment>
<evidence type="ECO:0000256" key="2">
    <source>
        <dbReference type="ARBA" id="ARBA00022722"/>
    </source>
</evidence>
<feature type="domain" description="OB-fold nucleic acid binding" evidence="7">
    <location>
        <begin position="16"/>
        <end position="123"/>
    </location>
</feature>
<evidence type="ECO:0000256" key="1">
    <source>
        <dbReference type="ARBA" id="ARBA00022490"/>
    </source>
</evidence>
<gene>
    <name evidence="8" type="primary">xseA_1</name>
    <name evidence="8" type="ORF">GCM10022250_30030</name>
</gene>
<dbReference type="InterPro" id="IPR020579">
    <property type="entry name" value="Exonuc_VII_lsu_C"/>
</dbReference>
<dbReference type="Pfam" id="PF02601">
    <property type="entry name" value="Exonuc_VII_L"/>
    <property type="match status" value="1"/>
</dbReference>
<dbReference type="NCBIfam" id="TIGR00237">
    <property type="entry name" value="xseA"/>
    <property type="match status" value="1"/>
</dbReference>
<dbReference type="RefSeq" id="WP_229350743.1">
    <property type="nucleotide sequence ID" value="NZ_BAABAO010000013.1"/>
</dbReference>
<comment type="subcellular location">
    <subcellularLocation>
        <location evidence="5">Cytoplasm</location>
    </subcellularLocation>
</comment>
<dbReference type="Proteomes" id="UP001501333">
    <property type="component" value="Unassembled WGS sequence"/>
</dbReference>
<dbReference type="Pfam" id="PF13742">
    <property type="entry name" value="tRNA_anti_2"/>
    <property type="match status" value="1"/>
</dbReference>
<keyword evidence="4 5" id="KW-0269">Exonuclease</keyword>
<evidence type="ECO:0000256" key="4">
    <source>
        <dbReference type="ARBA" id="ARBA00022839"/>
    </source>
</evidence>
<evidence type="ECO:0000259" key="6">
    <source>
        <dbReference type="Pfam" id="PF02601"/>
    </source>
</evidence>
<evidence type="ECO:0000259" key="7">
    <source>
        <dbReference type="Pfam" id="PF13742"/>
    </source>
</evidence>
<evidence type="ECO:0000256" key="5">
    <source>
        <dbReference type="RuleBase" id="RU004355"/>
    </source>
</evidence>
<keyword evidence="9" id="KW-1185">Reference proteome</keyword>
<evidence type="ECO:0000256" key="3">
    <source>
        <dbReference type="ARBA" id="ARBA00022801"/>
    </source>
</evidence>
<keyword evidence="2 5" id="KW-0540">Nuclease</keyword>